<accession>A0A024THP7</accession>
<evidence type="ECO:0000256" key="6">
    <source>
        <dbReference type="SAM" id="Phobius"/>
    </source>
</evidence>
<evidence type="ECO:0000256" key="1">
    <source>
        <dbReference type="ARBA" id="ARBA00004141"/>
    </source>
</evidence>
<dbReference type="SUPFAM" id="SSF51045">
    <property type="entry name" value="WW domain"/>
    <property type="match status" value="1"/>
</dbReference>
<dbReference type="Pfam" id="PF00023">
    <property type="entry name" value="Ank"/>
    <property type="match status" value="1"/>
</dbReference>
<dbReference type="InterPro" id="IPR050186">
    <property type="entry name" value="TPT_transporter"/>
</dbReference>
<dbReference type="CDD" id="cd00201">
    <property type="entry name" value="WW"/>
    <property type="match status" value="1"/>
</dbReference>
<keyword evidence="4 6" id="KW-0472">Membrane</keyword>
<dbReference type="InterPro" id="IPR036020">
    <property type="entry name" value="WW_dom_sf"/>
</dbReference>
<dbReference type="PROSITE" id="PS50088">
    <property type="entry name" value="ANK_REPEAT"/>
    <property type="match status" value="1"/>
</dbReference>
<feature type="repeat" description="ANK" evidence="5">
    <location>
        <begin position="81"/>
        <end position="113"/>
    </location>
</feature>
<evidence type="ECO:0000259" key="7">
    <source>
        <dbReference type="PROSITE" id="PS50020"/>
    </source>
</evidence>
<comment type="subcellular location">
    <subcellularLocation>
        <location evidence="1">Membrane</location>
        <topology evidence="1">Multi-pass membrane protein</topology>
    </subcellularLocation>
</comment>
<dbReference type="GO" id="GO:0016020">
    <property type="term" value="C:membrane"/>
    <property type="evidence" value="ECO:0007669"/>
    <property type="project" value="UniProtKB-SubCell"/>
</dbReference>
<dbReference type="InterPro" id="IPR037185">
    <property type="entry name" value="EmrE-like"/>
</dbReference>
<dbReference type="eggNOG" id="KOG4177">
    <property type="taxonomic scope" value="Eukaryota"/>
</dbReference>
<evidence type="ECO:0000256" key="5">
    <source>
        <dbReference type="PROSITE-ProRule" id="PRU00023"/>
    </source>
</evidence>
<dbReference type="eggNOG" id="KOG1441">
    <property type="taxonomic scope" value="Eukaryota"/>
</dbReference>
<dbReference type="SUPFAM" id="SSF48403">
    <property type="entry name" value="Ankyrin repeat"/>
    <property type="match status" value="1"/>
</dbReference>
<dbReference type="PANTHER" id="PTHR11132">
    <property type="entry name" value="SOLUTE CARRIER FAMILY 35"/>
    <property type="match status" value="1"/>
</dbReference>
<dbReference type="SMART" id="SM00456">
    <property type="entry name" value="WW"/>
    <property type="match status" value="1"/>
</dbReference>
<dbReference type="SMART" id="SM00248">
    <property type="entry name" value="ANK"/>
    <property type="match status" value="3"/>
</dbReference>
<dbReference type="Gene3D" id="1.25.40.20">
    <property type="entry name" value="Ankyrin repeat-containing domain"/>
    <property type="match status" value="1"/>
</dbReference>
<feature type="domain" description="WW" evidence="7">
    <location>
        <begin position="181"/>
        <end position="214"/>
    </location>
</feature>
<feature type="transmembrane region" description="Helical" evidence="6">
    <location>
        <begin position="389"/>
        <end position="410"/>
    </location>
</feature>
<gene>
    <name evidence="8" type="ORF">H310_12731</name>
</gene>
<keyword evidence="5" id="KW-0040">ANK repeat</keyword>
<keyword evidence="2 6" id="KW-0812">Transmembrane</keyword>
<dbReference type="InterPro" id="IPR002110">
    <property type="entry name" value="Ankyrin_rpt"/>
</dbReference>
<reference evidence="8" key="1">
    <citation type="submission" date="2013-12" db="EMBL/GenBank/DDBJ databases">
        <title>The Genome Sequence of Aphanomyces invadans NJM9701.</title>
        <authorList>
            <consortium name="The Broad Institute Genomics Platform"/>
            <person name="Russ C."/>
            <person name="Tyler B."/>
            <person name="van West P."/>
            <person name="Dieguez-Uribeondo J."/>
            <person name="Young S.K."/>
            <person name="Zeng Q."/>
            <person name="Gargeya S."/>
            <person name="Fitzgerald M."/>
            <person name="Abouelleil A."/>
            <person name="Alvarado L."/>
            <person name="Chapman S.B."/>
            <person name="Gainer-Dewar J."/>
            <person name="Goldberg J."/>
            <person name="Griggs A."/>
            <person name="Gujja S."/>
            <person name="Hansen M."/>
            <person name="Howarth C."/>
            <person name="Imamovic A."/>
            <person name="Ireland A."/>
            <person name="Larimer J."/>
            <person name="McCowan C."/>
            <person name="Murphy C."/>
            <person name="Pearson M."/>
            <person name="Poon T.W."/>
            <person name="Priest M."/>
            <person name="Roberts A."/>
            <person name="Saif S."/>
            <person name="Shea T."/>
            <person name="Sykes S."/>
            <person name="Wortman J."/>
            <person name="Nusbaum C."/>
            <person name="Birren B."/>
        </authorList>
    </citation>
    <scope>NUCLEOTIDE SEQUENCE [LARGE SCALE GENOMIC DNA]</scope>
    <source>
        <strain evidence="8">NJM9701</strain>
    </source>
</reference>
<dbReference type="GeneID" id="20089781"/>
<feature type="transmembrane region" description="Helical" evidence="6">
    <location>
        <begin position="570"/>
        <end position="590"/>
    </location>
</feature>
<dbReference type="VEuPathDB" id="FungiDB:H310_12731"/>
<evidence type="ECO:0000256" key="2">
    <source>
        <dbReference type="ARBA" id="ARBA00022692"/>
    </source>
</evidence>
<feature type="transmembrane region" description="Helical" evidence="6">
    <location>
        <begin position="596"/>
        <end position="617"/>
    </location>
</feature>
<dbReference type="InterPro" id="IPR004853">
    <property type="entry name" value="Sugar_P_trans_dom"/>
</dbReference>
<dbReference type="Pfam" id="PF00397">
    <property type="entry name" value="WW"/>
    <property type="match status" value="1"/>
</dbReference>
<dbReference type="Pfam" id="PF03151">
    <property type="entry name" value="TPT"/>
    <property type="match status" value="1"/>
</dbReference>
<dbReference type="Pfam" id="PF12796">
    <property type="entry name" value="Ank_2"/>
    <property type="match status" value="1"/>
</dbReference>
<dbReference type="SUPFAM" id="SSF103481">
    <property type="entry name" value="Multidrug resistance efflux transporter EmrE"/>
    <property type="match status" value="1"/>
</dbReference>
<organism evidence="8">
    <name type="scientific">Aphanomyces invadans</name>
    <dbReference type="NCBI Taxonomy" id="157072"/>
    <lineage>
        <taxon>Eukaryota</taxon>
        <taxon>Sar</taxon>
        <taxon>Stramenopiles</taxon>
        <taxon>Oomycota</taxon>
        <taxon>Saprolegniomycetes</taxon>
        <taxon>Saprolegniales</taxon>
        <taxon>Verrucalvaceae</taxon>
        <taxon>Aphanomyces</taxon>
    </lineage>
</organism>
<feature type="non-terminal residue" evidence="8">
    <location>
        <position position="1"/>
    </location>
</feature>
<dbReference type="AlphaFoldDB" id="A0A024THP7"/>
<sequence>CGHVQVNQRCTSGITSVLAAASTGQTLCLQLLADAGGDVAGVDDRGWSALHYAAACPRGVEAVTWLCEAAPSLVHWPAHHDGHTPLHVAARFGNDDIVYILLQFAASVECMNHDMETPAQVAMKNRHITTTTMLQTVVSRGTGTYVDERPEESQGAMQFNEYSEDDAAMLALSTQPSAVDESIAISWVQCTTDEGQPYYYNTVTFESVWELPNDTTRASGACHQEVLSEEATPGPRDHLPICMVPTICPLYEMDNPDVHEKELIRRKKEREEVQLLKRMTEAIAAAPLASGAPRGHVAEASRATRLSSEHMPPDRQQIDIRIDVAIPLERPTPSHKIVTSMPPSTAFPNASSKYAKCLWLGVWFALNMTVTMVNKTALSALHLPVTLTFIHMACNTIGAFIYVHVCRGAVRKPLRPDQSTTMFFFSFVFVSNIIMGNWSLGLVTVSFNQVMRALVPGTTLLLSMAMLRAKYSTSQKVALVPVALGVCIACTGNKSATALGVVVTIIAVFFAALKSVMSSRFLTEAMALHPIDLILHQAPLSGVWCAVIIVVSGEWTVLQATPSNDRFSALSLYCLTGVFSFALNVTSLYANRATSAITLAVCANMKQVAVIVLAVYMHGDPMSCHTIVGAALVTAGGAWYTVTSQPKSKE</sequence>
<name>A0A024THP7_9STRA</name>
<evidence type="ECO:0000256" key="4">
    <source>
        <dbReference type="ARBA" id="ARBA00023136"/>
    </source>
</evidence>
<keyword evidence="3 6" id="KW-1133">Transmembrane helix</keyword>
<feature type="transmembrane region" description="Helical" evidence="6">
    <location>
        <begin position="537"/>
        <end position="558"/>
    </location>
</feature>
<proteinExistence type="predicted"/>
<dbReference type="EMBL" id="KI913994">
    <property type="protein sequence ID" value="ETV93116.1"/>
    <property type="molecule type" value="Genomic_DNA"/>
</dbReference>
<dbReference type="Gene3D" id="2.20.70.10">
    <property type="match status" value="1"/>
</dbReference>
<feature type="transmembrane region" description="Helical" evidence="6">
    <location>
        <begin position="422"/>
        <end position="443"/>
    </location>
</feature>
<feature type="transmembrane region" description="Helical" evidence="6">
    <location>
        <begin position="449"/>
        <end position="467"/>
    </location>
</feature>
<dbReference type="InterPro" id="IPR001202">
    <property type="entry name" value="WW_dom"/>
</dbReference>
<dbReference type="InterPro" id="IPR036770">
    <property type="entry name" value="Ankyrin_rpt-contain_sf"/>
</dbReference>
<protein>
    <recommendedName>
        <fullName evidence="7">WW domain-containing protein</fullName>
    </recommendedName>
</protein>
<evidence type="ECO:0000313" key="8">
    <source>
        <dbReference type="EMBL" id="ETV93116.1"/>
    </source>
</evidence>
<dbReference type="PROSITE" id="PS50297">
    <property type="entry name" value="ANK_REP_REGION"/>
    <property type="match status" value="1"/>
</dbReference>
<dbReference type="PROSITE" id="PS50020">
    <property type="entry name" value="WW_DOMAIN_2"/>
    <property type="match status" value="1"/>
</dbReference>
<feature type="transmembrane region" description="Helical" evidence="6">
    <location>
        <begin position="498"/>
        <end position="517"/>
    </location>
</feature>
<dbReference type="OrthoDB" id="6418713at2759"/>
<dbReference type="RefSeq" id="XP_008878138.1">
    <property type="nucleotide sequence ID" value="XM_008879916.1"/>
</dbReference>
<evidence type="ECO:0000256" key="3">
    <source>
        <dbReference type="ARBA" id="ARBA00022989"/>
    </source>
</evidence>
<feature type="transmembrane region" description="Helical" evidence="6">
    <location>
        <begin position="624"/>
        <end position="642"/>
    </location>
</feature>